<dbReference type="VEuPathDB" id="AmoebaDB:EIN_152970"/>
<dbReference type="Pfam" id="PF00445">
    <property type="entry name" value="Ribonuclease_T2"/>
    <property type="match status" value="1"/>
</dbReference>
<evidence type="ECO:0000256" key="2">
    <source>
        <dbReference type="RuleBase" id="RU004328"/>
    </source>
</evidence>
<dbReference type="OrthoDB" id="435754at2759"/>
<dbReference type="EMBL" id="KB206474">
    <property type="protein sequence ID" value="ELP91300.1"/>
    <property type="molecule type" value="Genomic_DNA"/>
</dbReference>
<dbReference type="OMA" id="RHYNYIT"/>
<reference evidence="3 4" key="1">
    <citation type="submission" date="2012-10" db="EMBL/GenBank/DDBJ databases">
        <authorList>
            <person name="Zafar N."/>
            <person name="Inman J."/>
            <person name="Hall N."/>
            <person name="Lorenzi H."/>
            <person name="Caler E."/>
        </authorList>
    </citation>
    <scope>NUCLEOTIDE SEQUENCE [LARGE SCALE GENOMIC DNA]</scope>
    <source>
        <strain evidence="3 4">IP1</strain>
    </source>
</reference>
<evidence type="ECO:0000313" key="4">
    <source>
        <dbReference type="Proteomes" id="UP000014680"/>
    </source>
</evidence>
<comment type="similarity">
    <text evidence="1 2">Belongs to the RNase T2 family.</text>
</comment>
<dbReference type="RefSeq" id="XP_004258071.1">
    <property type="nucleotide sequence ID" value="XM_004258023.1"/>
</dbReference>
<dbReference type="AlphaFoldDB" id="A0A0A1U8P9"/>
<evidence type="ECO:0000313" key="3">
    <source>
        <dbReference type="EMBL" id="ELP91300.1"/>
    </source>
</evidence>
<dbReference type="GO" id="GO:0033897">
    <property type="term" value="F:ribonuclease T2 activity"/>
    <property type="evidence" value="ECO:0007669"/>
    <property type="project" value="InterPro"/>
</dbReference>
<dbReference type="KEGG" id="eiv:EIN_152970"/>
<dbReference type="SUPFAM" id="SSF55895">
    <property type="entry name" value="Ribonuclease Rh-like"/>
    <property type="match status" value="1"/>
</dbReference>
<dbReference type="GO" id="GO:0003723">
    <property type="term" value="F:RNA binding"/>
    <property type="evidence" value="ECO:0007669"/>
    <property type="project" value="InterPro"/>
</dbReference>
<dbReference type="GeneID" id="14890436"/>
<sequence>MFVILFALSVLGDNWCPTIENQTLPNDPIYVLNYEFVDAKCTKEACKLPKILSTYVGGDKINYLTVLDENNKPMTCCDFEGRREDIETYVPNMVKHNMFYQSQLGMYWSSFTECNNAEKAYVQYGSCFPPQFNSPYGYFNLTLLTFQDYNVWSIIRNYYTEYFNGVYSVEKLNNLLNTRGYTHNVQWICGTSDDIVLKSVNVCFKMVDNKMSQVECPAVEGMCGAYVSFSYGASVKPDDASCPY</sequence>
<accession>A0A0A1U8P9</accession>
<dbReference type="Proteomes" id="UP000014680">
    <property type="component" value="Unassembled WGS sequence"/>
</dbReference>
<name>A0A0A1U8P9_ENTIV</name>
<dbReference type="Gene3D" id="3.90.730.10">
    <property type="entry name" value="Ribonuclease T2-like"/>
    <property type="match status" value="1"/>
</dbReference>
<gene>
    <name evidence="3" type="ORF">EIN_152970</name>
</gene>
<evidence type="ECO:0000256" key="1">
    <source>
        <dbReference type="ARBA" id="ARBA00007469"/>
    </source>
</evidence>
<protein>
    <submittedName>
        <fullName evidence="3">Uncharacterized protein</fullName>
    </submittedName>
</protein>
<keyword evidence="4" id="KW-1185">Reference proteome</keyword>
<organism evidence="3 4">
    <name type="scientific">Entamoeba invadens IP1</name>
    <dbReference type="NCBI Taxonomy" id="370355"/>
    <lineage>
        <taxon>Eukaryota</taxon>
        <taxon>Amoebozoa</taxon>
        <taxon>Evosea</taxon>
        <taxon>Archamoebae</taxon>
        <taxon>Mastigamoebida</taxon>
        <taxon>Entamoebidae</taxon>
        <taxon>Entamoeba</taxon>
    </lineage>
</organism>
<dbReference type="InterPro" id="IPR001568">
    <property type="entry name" value="RNase_T2-like"/>
</dbReference>
<proteinExistence type="inferred from homology"/>
<dbReference type="InterPro" id="IPR036430">
    <property type="entry name" value="RNase_T2-like_sf"/>
</dbReference>